<feature type="compositionally biased region" description="Polar residues" evidence="1">
    <location>
        <begin position="43"/>
        <end position="57"/>
    </location>
</feature>
<evidence type="ECO:0000256" key="1">
    <source>
        <dbReference type="SAM" id="MobiDB-lite"/>
    </source>
</evidence>
<evidence type="ECO:0000313" key="3">
    <source>
        <dbReference type="Proteomes" id="UP000728185"/>
    </source>
</evidence>
<organism evidence="2 3">
    <name type="scientific">Fasciolopsis buskii</name>
    <dbReference type="NCBI Taxonomy" id="27845"/>
    <lineage>
        <taxon>Eukaryota</taxon>
        <taxon>Metazoa</taxon>
        <taxon>Spiralia</taxon>
        <taxon>Lophotrochozoa</taxon>
        <taxon>Platyhelminthes</taxon>
        <taxon>Trematoda</taxon>
        <taxon>Digenea</taxon>
        <taxon>Plagiorchiida</taxon>
        <taxon>Echinostomata</taxon>
        <taxon>Echinostomatoidea</taxon>
        <taxon>Fasciolidae</taxon>
        <taxon>Fasciolopsis</taxon>
    </lineage>
</organism>
<reference evidence="2" key="1">
    <citation type="submission" date="2019-05" db="EMBL/GenBank/DDBJ databases">
        <title>Annotation for the trematode Fasciolopsis buski.</title>
        <authorList>
            <person name="Choi Y.-J."/>
        </authorList>
    </citation>
    <scope>NUCLEOTIDE SEQUENCE</scope>
    <source>
        <strain evidence="2">HT</strain>
        <tissue evidence="2">Whole worm</tissue>
    </source>
</reference>
<sequence length="174" mass="18692">MLHHPSPSVVIDPSRMHGPPAPEYIQTPSGMLQPPVYPIESGVNLTLPDSNQATRSSGPRGPCPLGLQLLQSQHDCLSSPGSQSRTLLPADAALHSSWINSKPLPPCPVPFSMLTHPNGLIGQFSSMTLSNAVMGSFMENHNPQPLGTLFQSPKNTPVPFMMPGNQVSQPYRVE</sequence>
<feature type="region of interest" description="Disordered" evidence="1">
    <location>
        <begin position="1"/>
        <end position="28"/>
    </location>
</feature>
<keyword evidence="3" id="KW-1185">Reference proteome</keyword>
<accession>A0A8E0RVL1</accession>
<comment type="caution">
    <text evidence="2">The sequence shown here is derived from an EMBL/GenBank/DDBJ whole genome shotgun (WGS) entry which is preliminary data.</text>
</comment>
<name>A0A8E0RVL1_9TREM</name>
<dbReference type="AlphaFoldDB" id="A0A8E0RVL1"/>
<dbReference type="OrthoDB" id="6272337at2759"/>
<feature type="region of interest" description="Disordered" evidence="1">
    <location>
        <begin position="43"/>
        <end position="65"/>
    </location>
</feature>
<proteinExistence type="predicted"/>
<dbReference type="EMBL" id="LUCM01005890">
    <property type="protein sequence ID" value="KAA0192120.1"/>
    <property type="molecule type" value="Genomic_DNA"/>
</dbReference>
<gene>
    <name evidence="2" type="ORF">FBUS_05884</name>
</gene>
<evidence type="ECO:0000313" key="2">
    <source>
        <dbReference type="EMBL" id="KAA0192120.1"/>
    </source>
</evidence>
<protein>
    <submittedName>
        <fullName evidence="2">Uncharacterized protein</fullName>
    </submittedName>
</protein>
<dbReference type="Proteomes" id="UP000728185">
    <property type="component" value="Unassembled WGS sequence"/>
</dbReference>